<sequence length="827" mass="89472">MRTGAATRRGRLVNEAMTTPRPTPPSASGDLIGRERDVADLCRIVDGSRLVSLTGTGGMGKTRLAVRISELVAPRFTDGVRFVDLSEASSPDQVVRAVARSLRVLENNEKPPLEAIVTSLRARRALVLLDTCERAVGPLADLCRALLDSCPGVHILATSRQPLRVAGETVWRVPPLSLPPAPRAGEDGTRPGAVSPEYAGRFEAVRLFAARAHQARPGFAMTTANAGDIAEVCRMLDGLPLAIELAAARVRVLTVQQILARLDDRFRLLVAAGDELPARQRTLRAVLEWSHDLLSHPEQILLRRLTVFGTWNLEQAERVCGHGGVDPDGVPELLSSLLDKSLIVLDAELQGTAYYGMPDTVRAYAAERLTAAGEEADTWRRCLGEAVDRMESVAAAIARPLPWSRRLEHLHLLDRHRENTARLLTFAQRSGRPEEGLRLCVALRPYWFARGLFTEGSRSLRQLLWIAPEAQPAAVRARGLAVHAELCLDVEGAKTATEIAEAALEAAHGCGDAPAEAIALGVLAAAALRTGDDDACSRSAHLALAAAERPGDHFTEVSALGTLGRLARRRGDTCTAEDYLKRSVAVAEKLDDRWCVARCLNGLGVLATQRGELESAARRLDRALQIFTEMGVAPETARCSASMGYLELARGDVSAARRRFAGALRISAASGRRGAVARGLEALAELAIAEDQPERAASLAGVAARLYAVLHQPSPRAERLYRQVQQVLPGDVAAKAWKAWRTLPLEQVVENAVSFPAPRHPLPSLLTRREREIAVLVADGLSNRRIADHLTISQATVARHVANIFRKLLITSRAQLAAWVADEGLEP</sequence>
<dbReference type="InterPro" id="IPR002182">
    <property type="entry name" value="NB-ARC"/>
</dbReference>
<organism evidence="3 4">
    <name type="scientific">Streptomonospora litoralis</name>
    <dbReference type="NCBI Taxonomy" id="2498135"/>
    <lineage>
        <taxon>Bacteria</taxon>
        <taxon>Bacillati</taxon>
        <taxon>Actinomycetota</taxon>
        <taxon>Actinomycetes</taxon>
        <taxon>Streptosporangiales</taxon>
        <taxon>Nocardiopsidaceae</taxon>
        <taxon>Streptomonospora</taxon>
    </lineage>
</organism>
<evidence type="ECO:0000313" key="4">
    <source>
        <dbReference type="Proteomes" id="UP000292235"/>
    </source>
</evidence>
<dbReference type="GO" id="GO:0003677">
    <property type="term" value="F:DNA binding"/>
    <property type="evidence" value="ECO:0007669"/>
    <property type="project" value="InterPro"/>
</dbReference>
<accession>A0A4P6Q4U2</accession>
<dbReference type="SUPFAM" id="SSF48452">
    <property type="entry name" value="TPR-like"/>
    <property type="match status" value="1"/>
</dbReference>
<proteinExistence type="predicted"/>
<evidence type="ECO:0000259" key="2">
    <source>
        <dbReference type="PROSITE" id="PS50043"/>
    </source>
</evidence>
<dbReference type="PRINTS" id="PR00364">
    <property type="entry name" value="DISEASERSIST"/>
</dbReference>
<dbReference type="InterPro" id="IPR027417">
    <property type="entry name" value="P-loop_NTPase"/>
</dbReference>
<dbReference type="InterPro" id="IPR058852">
    <property type="entry name" value="HTH_77"/>
</dbReference>
<feature type="region of interest" description="Disordered" evidence="1">
    <location>
        <begin position="1"/>
        <end position="31"/>
    </location>
</feature>
<dbReference type="SMART" id="SM00421">
    <property type="entry name" value="HTH_LUXR"/>
    <property type="match status" value="1"/>
</dbReference>
<protein>
    <submittedName>
        <fullName evidence="3">HTH-type transcriptional regulator</fullName>
    </submittedName>
</protein>
<keyword evidence="4" id="KW-1185">Reference proteome</keyword>
<dbReference type="InterPro" id="IPR016032">
    <property type="entry name" value="Sig_transdc_resp-reg_C-effctor"/>
</dbReference>
<dbReference type="Proteomes" id="UP000292235">
    <property type="component" value="Chromosome"/>
</dbReference>
<reference evidence="3 4" key="1">
    <citation type="submission" date="2019-02" db="EMBL/GenBank/DDBJ databases">
        <authorList>
            <person name="Khodamoradi S."/>
            <person name="Hahnke R.L."/>
            <person name="Kaempfer P."/>
            <person name="Schumann P."/>
            <person name="Rohde M."/>
            <person name="Steinert M."/>
            <person name="Luzhetskyy A."/>
            <person name="Wink J."/>
            <person name="Ruckert C."/>
        </authorList>
    </citation>
    <scope>NUCLEOTIDE SEQUENCE [LARGE SCALE GENOMIC DNA]</scope>
    <source>
        <strain evidence="3 4">M2</strain>
    </source>
</reference>
<dbReference type="SUPFAM" id="SSF52540">
    <property type="entry name" value="P-loop containing nucleoside triphosphate hydrolases"/>
    <property type="match status" value="1"/>
</dbReference>
<evidence type="ECO:0000313" key="3">
    <source>
        <dbReference type="EMBL" id="QBI55613.1"/>
    </source>
</evidence>
<dbReference type="Gene3D" id="3.40.50.300">
    <property type="entry name" value="P-loop containing nucleotide triphosphate hydrolases"/>
    <property type="match status" value="1"/>
</dbReference>
<dbReference type="KEGG" id="strr:EKD16_19250"/>
<feature type="domain" description="HTH luxR-type" evidence="2">
    <location>
        <begin position="759"/>
        <end position="824"/>
    </location>
</feature>
<dbReference type="InterPro" id="IPR000792">
    <property type="entry name" value="Tscrpt_reg_LuxR_C"/>
</dbReference>
<dbReference type="EMBL" id="CP036455">
    <property type="protein sequence ID" value="QBI55613.1"/>
    <property type="molecule type" value="Genomic_DNA"/>
</dbReference>
<dbReference type="GO" id="GO:0043531">
    <property type="term" value="F:ADP binding"/>
    <property type="evidence" value="ECO:0007669"/>
    <property type="project" value="InterPro"/>
</dbReference>
<dbReference type="Pfam" id="PF00931">
    <property type="entry name" value="NB-ARC"/>
    <property type="match status" value="1"/>
</dbReference>
<dbReference type="InterPro" id="IPR011990">
    <property type="entry name" value="TPR-like_helical_dom_sf"/>
</dbReference>
<dbReference type="GO" id="GO:0006355">
    <property type="term" value="P:regulation of DNA-templated transcription"/>
    <property type="evidence" value="ECO:0007669"/>
    <property type="project" value="InterPro"/>
</dbReference>
<dbReference type="SUPFAM" id="SSF46894">
    <property type="entry name" value="C-terminal effector domain of the bipartite response regulators"/>
    <property type="match status" value="1"/>
</dbReference>
<dbReference type="Pfam" id="PF25872">
    <property type="entry name" value="HTH_77"/>
    <property type="match status" value="1"/>
</dbReference>
<dbReference type="PANTHER" id="PTHR47691:SF3">
    <property type="entry name" value="HTH-TYPE TRANSCRIPTIONAL REGULATOR RV0890C-RELATED"/>
    <property type="match status" value="1"/>
</dbReference>
<dbReference type="Pfam" id="PF13424">
    <property type="entry name" value="TPR_12"/>
    <property type="match status" value="1"/>
</dbReference>
<dbReference type="AlphaFoldDB" id="A0A4P6Q4U2"/>
<evidence type="ECO:0000256" key="1">
    <source>
        <dbReference type="SAM" id="MobiDB-lite"/>
    </source>
</evidence>
<dbReference type="CDD" id="cd06170">
    <property type="entry name" value="LuxR_C_like"/>
    <property type="match status" value="1"/>
</dbReference>
<dbReference type="PRINTS" id="PR00038">
    <property type="entry name" value="HTHLUXR"/>
</dbReference>
<dbReference type="Gene3D" id="1.25.40.10">
    <property type="entry name" value="Tetratricopeptide repeat domain"/>
    <property type="match status" value="1"/>
</dbReference>
<dbReference type="PROSITE" id="PS00622">
    <property type="entry name" value="HTH_LUXR_1"/>
    <property type="match status" value="1"/>
</dbReference>
<dbReference type="PANTHER" id="PTHR47691">
    <property type="entry name" value="REGULATOR-RELATED"/>
    <property type="match status" value="1"/>
</dbReference>
<dbReference type="PROSITE" id="PS50043">
    <property type="entry name" value="HTH_LUXR_2"/>
    <property type="match status" value="1"/>
</dbReference>
<gene>
    <name evidence="3" type="ORF">EKD16_19250</name>
</gene>
<dbReference type="Gene3D" id="1.10.10.10">
    <property type="entry name" value="Winged helix-like DNA-binding domain superfamily/Winged helix DNA-binding domain"/>
    <property type="match status" value="1"/>
</dbReference>
<dbReference type="Pfam" id="PF00196">
    <property type="entry name" value="GerE"/>
    <property type="match status" value="1"/>
</dbReference>
<dbReference type="InterPro" id="IPR036388">
    <property type="entry name" value="WH-like_DNA-bd_sf"/>
</dbReference>
<name>A0A4P6Q4U2_9ACTN</name>